<evidence type="ECO:0000313" key="3">
    <source>
        <dbReference type="Proteomes" id="UP001295684"/>
    </source>
</evidence>
<feature type="compositionally biased region" description="Acidic residues" evidence="1">
    <location>
        <begin position="8"/>
        <end position="20"/>
    </location>
</feature>
<evidence type="ECO:0000313" key="2">
    <source>
        <dbReference type="EMBL" id="CAI2385178.1"/>
    </source>
</evidence>
<feature type="compositionally biased region" description="Polar residues" evidence="1">
    <location>
        <begin position="104"/>
        <end position="114"/>
    </location>
</feature>
<organism evidence="2 3">
    <name type="scientific">Euplotes crassus</name>
    <dbReference type="NCBI Taxonomy" id="5936"/>
    <lineage>
        <taxon>Eukaryota</taxon>
        <taxon>Sar</taxon>
        <taxon>Alveolata</taxon>
        <taxon>Ciliophora</taxon>
        <taxon>Intramacronucleata</taxon>
        <taxon>Spirotrichea</taxon>
        <taxon>Hypotrichia</taxon>
        <taxon>Euplotida</taxon>
        <taxon>Euplotidae</taxon>
        <taxon>Moneuplotes</taxon>
    </lineage>
</organism>
<protein>
    <submittedName>
        <fullName evidence="2">Uncharacterized protein</fullName>
    </submittedName>
</protein>
<feature type="region of interest" description="Disordered" evidence="1">
    <location>
        <begin position="1"/>
        <end position="39"/>
    </location>
</feature>
<dbReference type="EMBL" id="CAMPGE010027558">
    <property type="protein sequence ID" value="CAI2385178.1"/>
    <property type="molecule type" value="Genomic_DNA"/>
</dbReference>
<accession>A0AAD2DA68</accession>
<proteinExistence type="predicted"/>
<sequence length="518" mass="60031">MSAKVEFELDSESKEEEQEQEENKRVEEGGASRDWTPDSYVPEYAYKDIIKFGDSKKRSGWEIMFDCVLRNPKYHMVINYLAKNKKKKKRKRSGLQMRDEKSKSQMTSSPISRSLSRKKALRTMSPRKPVAKSRLSNKTKFSGKTKFLYRGDFGSRNSKRSQSQVKIIEIDKTCLPAYSPMKPIKVQSCLPSESKPCDSEKKLQRSSSLIEPISNEITETNQKCEGNSKTVSKFINGQQIRNKSLSACKNKKQVTLDDNSNHEASGPQIKIGKRKPKRGIKILNPNLNTILSETNKEFHECFMVIYDYLMKTNSKISYRGINKSYKLGSLDDALSIAETIFESNPTKDYCLKDMIHIIKLKINFDHNPSRMKSTANHFVVEVNKLYKYYKSKIQYIEGKERDEIAESPRIKRPWTQKKKLPLQKKYFRKISNLRYSGVEYDLTSILQQNLESLNHEESDININHKDPPSQSKKKKYKRVLSASQVVRKKAPKNIPTLKRSIFKNLKSRQMMKTCSTGF</sequence>
<evidence type="ECO:0000256" key="1">
    <source>
        <dbReference type="SAM" id="MobiDB-lite"/>
    </source>
</evidence>
<name>A0AAD2DA68_EUPCR</name>
<gene>
    <name evidence="2" type="ORF">ECRASSUSDP1_LOCUS26726</name>
</gene>
<dbReference type="Proteomes" id="UP001295684">
    <property type="component" value="Unassembled WGS sequence"/>
</dbReference>
<feature type="compositionally biased region" description="Basic and acidic residues" evidence="1">
    <location>
        <begin position="457"/>
        <end position="467"/>
    </location>
</feature>
<feature type="region of interest" description="Disordered" evidence="1">
    <location>
        <begin position="457"/>
        <end position="476"/>
    </location>
</feature>
<feature type="region of interest" description="Disordered" evidence="1">
    <location>
        <begin position="85"/>
        <end position="136"/>
    </location>
</feature>
<reference evidence="2" key="1">
    <citation type="submission" date="2023-07" db="EMBL/GenBank/DDBJ databases">
        <authorList>
            <consortium name="AG Swart"/>
            <person name="Singh M."/>
            <person name="Singh A."/>
            <person name="Seah K."/>
            <person name="Emmerich C."/>
        </authorList>
    </citation>
    <scope>NUCLEOTIDE SEQUENCE</scope>
    <source>
        <strain evidence="2">DP1</strain>
    </source>
</reference>
<dbReference type="AlphaFoldDB" id="A0AAD2DA68"/>
<comment type="caution">
    <text evidence="2">The sequence shown here is derived from an EMBL/GenBank/DDBJ whole genome shotgun (WGS) entry which is preliminary data.</text>
</comment>
<keyword evidence="3" id="KW-1185">Reference proteome</keyword>
<feature type="compositionally biased region" description="Basic and acidic residues" evidence="1">
    <location>
        <begin position="21"/>
        <end position="31"/>
    </location>
</feature>